<keyword evidence="1" id="KW-1133">Transmembrane helix</keyword>
<keyword evidence="1" id="KW-0812">Transmembrane</keyword>
<reference evidence="3" key="1">
    <citation type="submission" date="2018-05" db="EMBL/GenBank/DDBJ databases">
        <authorList>
            <person name="Lanie J.A."/>
            <person name="Ng W.-L."/>
            <person name="Kazmierczak K.M."/>
            <person name="Andrzejewski T.M."/>
            <person name="Davidsen T.M."/>
            <person name="Wayne K.J."/>
            <person name="Tettelin H."/>
            <person name="Glass J.I."/>
            <person name="Rusch D."/>
            <person name="Podicherti R."/>
            <person name="Tsui H.-C.T."/>
            <person name="Winkler M.E."/>
        </authorList>
    </citation>
    <scope>NUCLEOTIDE SEQUENCE</scope>
</reference>
<feature type="transmembrane region" description="Helical" evidence="1">
    <location>
        <begin position="293"/>
        <end position="311"/>
    </location>
</feature>
<dbReference type="PANTHER" id="PTHR11360">
    <property type="entry name" value="MONOCARBOXYLATE TRANSPORTER"/>
    <property type="match status" value="1"/>
</dbReference>
<dbReference type="InterPro" id="IPR036259">
    <property type="entry name" value="MFS_trans_sf"/>
</dbReference>
<feature type="transmembrane region" description="Helical" evidence="1">
    <location>
        <begin position="12"/>
        <end position="37"/>
    </location>
</feature>
<feature type="transmembrane region" description="Helical" evidence="1">
    <location>
        <begin position="203"/>
        <end position="222"/>
    </location>
</feature>
<dbReference type="SUPFAM" id="SSF103473">
    <property type="entry name" value="MFS general substrate transporter"/>
    <property type="match status" value="1"/>
</dbReference>
<dbReference type="GO" id="GO:0022857">
    <property type="term" value="F:transmembrane transporter activity"/>
    <property type="evidence" value="ECO:0007669"/>
    <property type="project" value="InterPro"/>
</dbReference>
<accession>A0A382N9E0</accession>
<feature type="transmembrane region" description="Helical" evidence="1">
    <location>
        <begin position="228"/>
        <end position="249"/>
    </location>
</feature>
<feature type="transmembrane region" description="Helical" evidence="1">
    <location>
        <begin position="137"/>
        <end position="161"/>
    </location>
</feature>
<proteinExistence type="predicted"/>
<feature type="domain" description="Major facilitator superfamily (MFS) profile" evidence="2">
    <location>
        <begin position="1"/>
        <end position="317"/>
    </location>
</feature>
<dbReference type="InterPro" id="IPR011701">
    <property type="entry name" value="MFS"/>
</dbReference>
<evidence type="ECO:0000259" key="2">
    <source>
        <dbReference type="PROSITE" id="PS50850"/>
    </source>
</evidence>
<dbReference type="EMBL" id="UINC01098376">
    <property type="protein sequence ID" value="SVC56847.1"/>
    <property type="molecule type" value="Genomic_DNA"/>
</dbReference>
<organism evidence="3">
    <name type="scientific">marine metagenome</name>
    <dbReference type="NCBI Taxonomy" id="408172"/>
    <lineage>
        <taxon>unclassified sequences</taxon>
        <taxon>metagenomes</taxon>
        <taxon>ecological metagenomes</taxon>
    </lineage>
</organism>
<dbReference type="InterPro" id="IPR020846">
    <property type="entry name" value="MFS_dom"/>
</dbReference>
<feature type="non-terminal residue" evidence="3">
    <location>
        <position position="1"/>
    </location>
</feature>
<dbReference type="PROSITE" id="PS50850">
    <property type="entry name" value="MFS"/>
    <property type="match status" value="1"/>
</dbReference>
<feature type="transmembrane region" description="Helical" evidence="1">
    <location>
        <begin position="73"/>
        <end position="93"/>
    </location>
</feature>
<feature type="transmembrane region" description="Helical" evidence="1">
    <location>
        <begin position="261"/>
        <end position="281"/>
    </location>
</feature>
<dbReference type="PANTHER" id="PTHR11360:SF290">
    <property type="entry name" value="MONOCARBOXYLATE MFS PERMEASE"/>
    <property type="match status" value="1"/>
</dbReference>
<keyword evidence="1" id="KW-0472">Membrane</keyword>
<protein>
    <recommendedName>
        <fullName evidence="2">Major facilitator superfamily (MFS) profile domain-containing protein</fullName>
    </recommendedName>
</protein>
<dbReference type="InterPro" id="IPR050327">
    <property type="entry name" value="Proton-linked_MCT"/>
</dbReference>
<dbReference type="Gene3D" id="1.20.1250.20">
    <property type="entry name" value="MFS general substrate transporter like domains"/>
    <property type="match status" value="2"/>
</dbReference>
<feature type="transmembrane region" description="Helical" evidence="1">
    <location>
        <begin position="173"/>
        <end position="196"/>
    </location>
</feature>
<feature type="transmembrane region" description="Helical" evidence="1">
    <location>
        <begin position="44"/>
        <end position="67"/>
    </location>
</feature>
<dbReference type="AlphaFoldDB" id="A0A382N9E0"/>
<gene>
    <name evidence="3" type="ORF">METZ01_LOCUS309701</name>
</gene>
<dbReference type="Pfam" id="PF07690">
    <property type="entry name" value="MFS_1"/>
    <property type="match status" value="1"/>
</dbReference>
<name>A0A382N9E0_9ZZZZ</name>
<evidence type="ECO:0000256" key="1">
    <source>
        <dbReference type="SAM" id="Phobius"/>
    </source>
</evidence>
<sequence>LSTIDSLVTFYLAFIIIAIGSSLGGFLTLFVTVANWFEKHRATALGIATTGVSIGGMIVPLVAYALTTYGWRSTAFASGCIILGFGLPLVPLMRSTPERYGLLPDGVTRLKAEDHNDALATKHEGDFTAKEAMRTSAFWLISFGHGSALLVVGAVMVHLIPHLVDRLDMTLESAAVVVTVMTATSVFGQVGGGFLGDRMEKRYIAATCMLGHTIALTGIAFASSLSLVYVFALIHGLAWGVRGPLMGAIRADYFGRSSLPTIMGFSSLVTTLGNVAGPVFAGLMADWQGDYEMGFVILALLTGLGAVFFLVTKKPVLAT</sequence>
<evidence type="ECO:0000313" key="3">
    <source>
        <dbReference type="EMBL" id="SVC56847.1"/>
    </source>
</evidence>